<protein>
    <submittedName>
        <fullName evidence="2">Membrane integrity-associated transporter subunit PqiC</fullName>
    </submittedName>
</protein>
<organism evidence="2 3">
    <name type="scientific">Undibacterium seohonense</name>
    <dbReference type="NCBI Taxonomy" id="1344950"/>
    <lineage>
        <taxon>Bacteria</taxon>
        <taxon>Pseudomonadati</taxon>
        <taxon>Pseudomonadota</taxon>
        <taxon>Betaproteobacteria</taxon>
        <taxon>Burkholderiales</taxon>
        <taxon>Oxalobacteraceae</taxon>
        <taxon>Undibacterium</taxon>
    </lineage>
</organism>
<dbReference type="Pfam" id="PF03886">
    <property type="entry name" value="ABC_trans_aux"/>
    <property type="match status" value="1"/>
</dbReference>
<dbReference type="EMBL" id="JACOFW010000012">
    <property type="protein sequence ID" value="MBC3808086.1"/>
    <property type="molecule type" value="Genomic_DNA"/>
</dbReference>
<evidence type="ECO:0000313" key="2">
    <source>
        <dbReference type="EMBL" id="MBC3808086.1"/>
    </source>
</evidence>
<gene>
    <name evidence="2" type="ORF">H8K52_12100</name>
</gene>
<proteinExistence type="predicted"/>
<comment type="caution">
    <text evidence="2">The sequence shown here is derived from an EMBL/GenBank/DDBJ whole genome shotgun (WGS) entry which is preliminary data.</text>
</comment>
<keyword evidence="3" id="KW-1185">Reference proteome</keyword>
<name>A0ABR6X5E7_9BURK</name>
<evidence type="ECO:0000313" key="3">
    <source>
        <dbReference type="Proteomes" id="UP000648257"/>
    </source>
</evidence>
<dbReference type="RefSeq" id="WP_186923157.1">
    <property type="nucleotide sequence ID" value="NZ_JACOFW010000012.1"/>
</dbReference>
<accession>A0ABR6X5E7</accession>
<dbReference type="Gene3D" id="3.40.50.10610">
    <property type="entry name" value="ABC-type transport auxiliary lipoprotein component"/>
    <property type="match status" value="1"/>
</dbReference>
<dbReference type="InterPro" id="IPR005586">
    <property type="entry name" value="ABC_trans_aux"/>
</dbReference>
<dbReference type="SUPFAM" id="SSF159594">
    <property type="entry name" value="XCC0632-like"/>
    <property type="match status" value="1"/>
</dbReference>
<sequence length="237" mass="26450">MIFQSIATSYLRYLFGLSTVCLLSSCSVLTANKVDHISVYSLGNAQPTTEPERQENSIDTLRNPETPTIILSMPRAAAGFETKQIAYVRLAFQLEYFSLNQWIAPPSAMLLPLMSHALERTGDFNAVLQSPSRASGQLRLDLEIIRLQQEFFKSPSQVHFTLRAHLIDTASRRVIAWQEFDAAVAAPSEDPYGGVVAANQVVRLLVEQVADFCVRTQQQQSQLKAPQQVSFPTPEKH</sequence>
<reference evidence="2 3" key="1">
    <citation type="submission" date="2020-08" db="EMBL/GenBank/DDBJ databases">
        <title>Novel species isolated from subtropical streams in China.</title>
        <authorList>
            <person name="Lu H."/>
        </authorList>
    </citation>
    <scope>NUCLEOTIDE SEQUENCE [LARGE SCALE GENOMIC DNA]</scope>
    <source>
        <strain evidence="2 3">KACC 16656</strain>
    </source>
</reference>
<dbReference type="Proteomes" id="UP000648257">
    <property type="component" value="Unassembled WGS sequence"/>
</dbReference>
<feature type="domain" description="ABC-type transport auxiliary lipoprotein component" evidence="1">
    <location>
        <begin position="63"/>
        <end position="210"/>
    </location>
</feature>
<evidence type="ECO:0000259" key="1">
    <source>
        <dbReference type="Pfam" id="PF03886"/>
    </source>
</evidence>